<sequence>MQNTLELYNPITVDGKLISKVTYDTEKVTAQQFAQADAYKLRAARSSTAGTMAGISGAFEIDYGLHLYLGFQAIIAENPNFAMEDLERITGSDLVNIMRIGRNFISASPEAPNSLQENSENSSEITLKPTDAVSMNSAKAD</sequence>
<evidence type="ECO:0000313" key="2">
    <source>
        <dbReference type="EMBL" id="QNO17701.1"/>
    </source>
</evidence>
<proteinExistence type="predicted"/>
<protein>
    <submittedName>
        <fullName evidence="2">Early nodulin 20 (N-20)</fullName>
    </submittedName>
</protein>
<dbReference type="EMBL" id="CP060696">
    <property type="protein sequence ID" value="QNO17701.1"/>
    <property type="molecule type" value="Genomic_DNA"/>
</dbReference>
<keyword evidence="3" id="KW-1185">Reference proteome</keyword>
<dbReference type="AlphaFoldDB" id="A0A7G9WG89"/>
<dbReference type="KEGG" id="caml:H6X83_12350"/>
<feature type="region of interest" description="Disordered" evidence="1">
    <location>
        <begin position="108"/>
        <end position="141"/>
    </location>
</feature>
<evidence type="ECO:0000313" key="3">
    <source>
        <dbReference type="Proteomes" id="UP000516046"/>
    </source>
</evidence>
<organism evidence="2 3">
    <name type="scientific">Caproicibacterium amylolyticum</name>
    <dbReference type="NCBI Taxonomy" id="2766537"/>
    <lineage>
        <taxon>Bacteria</taxon>
        <taxon>Bacillati</taxon>
        <taxon>Bacillota</taxon>
        <taxon>Clostridia</taxon>
        <taxon>Eubacteriales</taxon>
        <taxon>Oscillospiraceae</taxon>
        <taxon>Caproicibacterium</taxon>
    </lineage>
</organism>
<dbReference type="Proteomes" id="UP000516046">
    <property type="component" value="Chromosome"/>
</dbReference>
<reference evidence="2 3" key="1">
    <citation type="submission" date="2020-08" db="EMBL/GenBank/DDBJ databases">
        <authorList>
            <person name="Ren C."/>
            <person name="Gu Y."/>
            <person name="Xu Y."/>
        </authorList>
    </citation>
    <scope>NUCLEOTIDE SEQUENCE [LARGE SCALE GENOMIC DNA]</scope>
    <source>
        <strain evidence="2 3">LBM18003</strain>
    </source>
</reference>
<gene>
    <name evidence="2" type="ORF">H6X83_12350</name>
</gene>
<dbReference type="RefSeq" id="WP_212506765.1">
    <property type="nucleotide sequence ID" value="NZ_CP060696.1"/>
</dbReference>
<evidence type="ECO:0000256" key="1">
    <source>
        <dbReference type="SAM" id="MobiDB-lite"/>
    </source>
</evidence>
<feature type="compositionally biased region" description="Low complexity" evidence="1">
    <location>
        <begin position="113"/>
        <end position="124"/>
    </location>
</feature>
<name>A0A7G9WG89_9FIRM</name>
<accession>A0A7G9WG89</accession>